<dbReference type="InterPro" id="IPR000310">
    <property type="entry name" value="Orn/Lys/Arg_deCO2ase_major_dom"/>
</dbReference>
<feature type="compositionally biased region" description="Polar residues" evidence="6">
    <location>
        <begin position="21"/>
        <end position="34"/>
    </location>
</feature>
<organism evidence="8 9">
    <name type="scientific">Pseudoclavibacter terrae</name>
    <dbReference type="NCBI Taxonomy" id="1530195"/>
    <lineage>
        <taxon>Bacteria</taxon>
        <taxon>Bacillati</taxon>
        <taxon>Actinomycetota</taxon>
        <taxon>Actinomycetes</taxon>
        <taxon>Micrococcales</taxon>
        <taxon>Microbacteriaceae</taxon>
        <taxon>Pseudoclavibacter</taxon>
    </lineage>
</organism>
<protein>
    <submittedName>
        <fullName evidence="8">Amino acid decarboxylase</fullName>
    </submittedName>
</protein>
<evidence type="ECO:0000256" key="2">
    <source>
        <dbReference type="ARBA" id="ARBA00010671"/>
    </source>
</evidence>
<name>A0A7J5B4N2_9MICO</name>
<dbReference type="OrthoDB" id="9815233at2"/>
<evidence type="ECO:0000313" key="9">
    <source>
        <dbReference type="Proteomes" id="UP000490386"/>
    </source>
</evidence>
<dbReference type="InterPro" id="IPR036633">
    <property type="entry name" value="Prn/Lys/Arg_de-COase_C_sf"/>
</dbReference>
<dbReference type="InterPro" id="IPR015421">
    <property type="entry name" value="PyrdxlP-dep_Trfase_major"/>
</dbReference>
<keyword evidence="5" id="KW-0456">Lyase</keyword>
<evidence type="ECO:0000256" key="1">
    <source>
        <dbReference type="ARBA" id="ARBA00001933"/>
    </source>
</evidence>
<gene>
    <name evidence="8" type="ORF">F8O03_01465</name>
</gene>
<dbReference type="PROSITE" id="PS00703">
    <property type="entry name" value="OKR_DC_1"/>
    <property type="match status" value="1"/>
</dbReference>
<dbReference type="PANTHER" id="PTHR43277:SF4">
    <property type="entry name" value="ARGININE DECARBOXYLASE"/>
    <property type="match status" value="1"/>
</dbReference>
<dbReference type="InterPro" id="IPR052357">
    <property type="entry name" value="Orn_Lys_Arg_decarboxylase-I"/>
</dbReference>
<feature type="region of interest" description="Disordered" evidence="6">
    <location>
        <begin position="1"/>
        <end position="41"/>
    </location>
</feature>
<keyword evidence="9" id="KW-1185">Reference proteome</keyword>
<keyword evidence="3" id="KW-0210">Decarboxylase</keyword>
<dbReference type="InterPro" id="IPR008286">
    <property type="entry name" value="Prn/Lys/Arg_de-COase_C"/>
</dbReference>
<evidence type="ECO:0000259" key="7">
    <source>
        <dbReference type="PROSITE" id="PS00703"/>
    </source>
</evidence>
<evidence type="ECO:0000256" key="4">
    <source>
        <dbReference type="ARBA" id="ARBA00022898"/>
    </source>
</evidence>
<dbReference type="EMBL" id="WBJX01000001">
    <property type="protein sequence ID" value="KAB1639047.1"/>
    <property type="molecule type" value="Genomic_DNA"/>
</dbReference>
<evidence type="ECO:0000256" key="6">
    <source>
        <dbReference type="SAM" id="MobiDB-lite"/>
    </source>
</evidence>
<dbReference type="AlphaFoldDB" id="A0A7J5B4N2"/>
<dbReference type="SUPFAM" id="SSF55904">
    <property type="entry name" value="Ornithine decarboxylase C-terminal domain"/>
    <property type="match status" value="1"/>
</dbReference>
<proteinExistence type="inferred from homology"/>
<evidence type="ECO:0000313" key="8">
    <source>
        <dbReference type="EMBL" id="KAB1639047.1"/>
    </source>
</evidence>
<dbReference type="PANTHER" id="PTHR43277">
    <property type="entry name" value="ARGININE DECARBOXYLASE"/>
    <property type="match status" value="1"/>
</dbReference>
<reference evidence="8 9" key="1">
    <citation type="submission" date="2019-09" db="EMBL/GenBank/DDBJ databases">
        <title>Phylogeny of genus Pseudoclavibacter and closely related genus.</title>
        <authorList>
            <person name="Li Y."/>
        </authorList>
    </citation>
    <scope>NUCLEOTIDE SEQUENCE [LARGE SCALE GENOMIC DNA]</scope>
    <source>
        <strain evidence="8 9">THG-MD12</strain>
    </source>
</reference>
<dbReference type="Gene3D" id="3.90.100.10">
    <property type="entry name" value="Orn/Lys/Arg decarboxylase, C-terminal domain"/>
    <property type="match status" value="1"/>
</dbReference>
<dbReference type="Pfam" id="PF03711">
    <property type="entry name" value="OKR_DC_1_C"/>
    <property type="match status" value="1"/>
</dbReference>
<dbReference type="RefSeq" id="WP_151422072.1">
    <property type="nucleotide sequence ID" value="NZ_WBJX01000001.1"/>
</dbReference>
<dbReference type="Pfam" id="PF01276">
    <property type="entry name" value="OKR_DC_1"/>
    <property type="match status" value="1"/>
</dbReference>
<accession>A0A7J5B4N2</accession>
<dbReference type="InterPro" id="IPR015424">
    <property type="entry name" value="PyrdxlP-dep_Trfase"/>
</dbReference>
<keyword evidence="4" id="KW-0663">Pyridoxal phosphate</keyword>
<evidence type="ECO:0000256" key="3">
    <source>
        <dbReference type="ARBA" id="ARBA00022793"/>
    </source>
</evidence>
<comment type="similarity">
    <text evidence="2">Belongs to the Orn/Lys/Arg decarboxylase class-I family.</text>
</comment>
<sequence length="536" mass="55605">MTHAPEVPTFAYDDAEDNFGGASTNPTQRATSLEKSNRASRDTAGAPYAAALAVHAARDSTAFLVPGHGADATGLGLGQAEYFGERVLELDVTPLLDGIDLGDGSPREQAERLAADAWGASRTWFLTGGSSMGNRMAALAARGLGEGVLMQRSAHSSFVDGIILGGSSPSFVLPEVDLEHGIAHGVTPAAVADALAERRASGGDVAAVYIVSPSYFGAVADVAGIAEVVHEAGAALIVDAAWGAHFGFLPELPDSPVRLGADLVVTSTHKLTSSLSQSALVHLGHGPIARALEPHVERAHRMTASTSESSLLLASLDLDRRDLVERRDLLEASHDAVLAAREMFRADGRFPVVSDAFDAYPSTVGIDPFRIPLDIRATGLDGHTVRLRLAREFGVMVEMATVSCVVAVIGIGKTPDARVLLDALDEIAADVAAASPATEVPGDSAVVIPPMPGPGEMRIRPRAAYLADAETVPWAAAIGRISADSLAAYPPGIPNVLPGEEITVEVVEFLRASAAAGSHVRGAVDSSVSAFRVVVE</sequence>
<evidence type="ECO:0000256" key="5">
    <source>
        <dbReference type="ARBA" id="ARBA00023239"/>
    </source>
</evidence>
<dbReference type="SUPFAM" id="SSF53383">
    <property type="entry name" value="PLP-dependent transferases"/>
    <property type="match status" value="1"/>
</dbReference>
<dbReference type="GO" id="GO:0016831">
    <property type="term" value="F:carboxy-lyase activity"/>
    <property type="evidence" value="ECO:0007669"/>
    <property type="project" value="UniProtKB-KW"/>
</dbReference>
<dbReference type="Proteomes" id="UP000490386">
    <property type="component" value="Unassembled WGS sequence"/>
</dbReference>
<feature type="domain" description="Orn/Lys/Arg decarboxylases family 1 pyridoxal-P attachment site" evidence="7">
    <location>
        <begin position="265"/>
        <end position="279"/>
    </location>
</feature>
<comment type="caution">
    <text evidence="8">The sequence shown here is derived from an EMBL/GenBank/DDBJ whole genome shotgun (WGS) entry which is preliminary data.</text>
</comment>
<dbReference type="Gene3D" id="3.40.640.10">
    <property type="entry name" value="Type I PLP-dependent aspartate aminotransferase-like (Major domain)"/>
    <property type="match status" value="1"/>
</dbReference>
<comment type="cofactor">
    <cofactor evidence="1">
        <name>pyridoxal 5'-phosphate</name>
        <dbReference type="ChEBI" id="CHEBI:597326"/>
    </cofactor>
</comment>